<dbReference type="Proteomes" id="UP001439008">
    <property type="component" value="Unassembled WGS sequence"/>
</dbReference>
<accession>A0ABV2AME3</accession>
<dbReference type="InterPro" id="IPR013783">
    <property type="entry name" value="Ig-like_fold"/>
</dbReference>
<protein>
    <recommendedName>
        <fullName evidence="1">Immunoglobulin I-set domain-containing protein</fullName>
    </recommendedName>
</protein>
<sequence length="103" mass="11459">MEMNKGIRQVAFRGEIKSKSSLKPVIWLKNGEVLNISDGQKISSRHLLDKATLHISYINKSDEGEYQLVAENTGGEGKSNPIMLQIERGILHCSSLHSISLQL</sequence>
<reference evidence="2 3" key="1">
    <citation type="journal article" date="2024" name="BMC Biol.">
        <title>Comparative genomics of Ascetosporea gives new insight into the evolutionary basis for animal parasitism in Rhizaria.</title>
        <authorList>
            <person name="Hiltunen Thoren M."/>
            <person name="Onut-Brannstrom I."/>
            <person name="Alfjorden A."/>
            <person name="Peckova H."/>
            <person name="Swords F."/>
            <person name="Hooper C."/>
            <person name="Holzer A.S."/>
            <person name="Bass D."/>
            <person name="Burki F."/>
        </authorList>
    </citation>
    <scope>NUCLEOTIDE SEQUENCE [LARGE SCALE GENOMIC DNA]</scope>
    <source>
        <strain evidence="2">20-A016</strain>
    </source>
</reference>
<feature type="domain" description="Immunoglobulin I-set" evidence="1">
    <location>
        <begin position="10"/>
        <end position="79"/>
    </location>
</feature>
<organism evidence="2 3">
    <name type="scientific">Bonamia ostreae</name>
    <dbReference type="NCBI Taxonomy" id="126728"/>
    <lineage>
        <taxon>Eukaryota</taxon>
        <taxon>Sar</taxon>
        <taxon>Rhizaria</taxon>
        <taxon>Endomyxa</taxon>
        <taxon>Ascetosporea</taxon>
        <taxon>Haplosporida</taxon>
        <taxon>Bonamia</taxon>
    </lineage>
</organism>
<evidence type="ECO:0000313" key="2">
    <source>
        <dbReference type="EMBL" id="MES1920810.1"/>
    </source>
</evidence>
<dbReference type="InterPro" id="IPR013098">
    <property type="entry name" value="Ig_I-set"/>
</dbReference>
<dbReference type="Pfam" id="PF07679">
    <property type="entry name" value="I-set"/>
    <property type="match status" value="1"/>
</dbReference>
<evidence type="ECO:0000259" key="1">
    <source>
        <dbReference type="Pfam" id="PF07679"/>
    </source>
</evidence>
<comment type="caution">
    <text evidence="2">The sequence shown here is derived from an EMBL/GenBank/DDBJ whole genome shotgun (WGS) entry which is preliminary data.</text>
</comment>
<proteinExistence type="predicted"/>
<name>A0ABV2AME3_9EUKA</name>
<dbReference type="InterPro" id="IPR036179">
    <property type="entry name" value="Ig-like_dom_sf"/>
</dbReference>
<evidence type="ECO:0000313" key="3">
    <source>
        <dbReference type="Proteomes" id="UP001439008"/>
    </source>
</evidence>
<dbReference type="EMBL" id="JBDODL010000878">
    <property type="protein sequence ID" value="MES1920810.1"/>
    <property type="molecule type" value="Genomic_DNA"/>
</dbReference>
<dbReference type="Gene3D" id="2.60.40.10">
    <property type="entry name" value="Immunoglobulins"/>
    <property type="match status" value="1"/>
</dbReference>
<dbReference type="SUPFAM" id="SSF48726">
    <property type="entry name" value="Immunoglobulin"/>
    <property type="match status" value="1"/>
</dbReference>
<keyword evidence="3" id="KW-1185">Reference proteome</keyword>
<gene>
    <name evidence="2" type="ORF">MHBO_002444</name>
</gene>